<dbReference type="PROSITE" id="PS50089">
    <property type="entry name" value="ZF_RING_2"/>
    <property type="match status" value="1"/>
</dbReference>
<evidence type="ECO:0000256" key="5">
    <source>
        <dbReference type="SAM" id="Coils"/>
    </source>
</evidence>
<reference evidence="8 9" key="1">
    <citation type="submission" date="2018-11" db="EMBL/GenBank/DDBJ databases">
        <authorList>
            <person name="Lopez-Roques C."/>
            <person name="Donnadieu C."/>
            <person name="Bouchez O."/>
            <person name="Klopp C."/>
            <person name="Cabau C."/>
            <person name="Zahm M."/>
        </authorList>
    </citation>
    <scope>NUCLEOTIDE SEQUENCE [LARGE SCALE GENOMIC DNA]</scope>
    <source>
        <strain evidence="8">RS831</strain>
        <tissue evidence="8">Whole body</tissue>
    </source>
</reference>
<dbReference type="SMART" id="SM00184">
    <property type="entry name" value="RING"/>
    <property type="match status" value="1"/>
</dbReference>
<dbReference type="Gene3D" id="4.10.830.40">
    <property type="match status" value="1"/>
</dbReference>
<dbReference type="InterPro" id="IPR013083">
    <property type="entry name" value="Znf_RING/FYVE/PHD"/>
</dbReference>
<organism evidence="8 9">
    <name type="scientific">Oryzias javanicus</name>
    <name type="common">Javanese ricefish</name>
    <name type="synonym">Aplocheilus javanicus</name>
    <dbReference type="NCBI Taxonomy" id="123683"/>
    <lineage>
        <taxon>Eukaryota</taxon>
        <taxon>Metazoa</taxon>
        <taxon>Chordata</taxon>
        <taxon>Craniata</taxon>
        <taxon>Vertebrata</taxon>
        <taxon>Euteleostomi</taxon>
        <taxon>Actinopterygii</taxon>
        <taxon>Neopterygii</taxon>
        <taxon>Teleostei</taxon>
        <taxon>Neoteleostei</taxon>
        <taxon>Acanthomorphata</taxon>
        <taxon>Ovalentaria</taxon>
        <taxon>Atherinomorphae</taxon>
        <taxon>Beloniformes</taxon>
        <taxon>Adrianichthyidae</taxon>
        <taxon>Oryziinae</taxon>
        <taxon>Oryzias</taxon>
    </lineage>
</organism>
<dbReference type="AlphaFoldDB" id="A0A437DBJ8"/>
<keyword evidence="2 4" id="KW-0863">Zinc-finger</keyword>
<dbReference type="InterPro" id="IPR051051">
    <property type="entry name" value="E3_ubiq-ligase_TRIM/RNF"/>
</dbReference>
<dbReference type="Gene3D" id="3.30.40.10">
    <property type="entry name" value="Zinc/RING finger domain, C3HC4 (zinc finger)"/>
    <property type="match status" value="1"/>
</dbReference>
<dbReference type="PROSITE" id="PS50119">
    <property type="entry name" value="ZF_BBOX"/>
    <property type="match status" value="1"/>
</dbReference>
<feature type="domain" description="B box-type" evidence="7">
    <location>
        <begin position="146"/>
        <end position="186"/>
    </location>
</feature>
<name>A0A437DBJ8_ORYJA</name>
<dbReference type="EMBL" id="CM012442">
    <property type="protein sequence ID" value="RVE72240.1"/>
    <property type="molecule type" value="Genomic_DNA"/>
</dbReference>
<evidence type="ECO:0000256" key="2">
    <source>
        <dbReference type="ARBA" id="ARBA00022771"/>
    </source>
</evidence>
<feature type="domain" description="RING-type" evidence="6">
    <location>
        <begin position="13"/>
        <end position="56"/>
    </location>
</feature>
<dbReference type="OrthoDB" id="6270329at2759"/>
<dbReference type="CDD" id="cd19769">
    <property type="entry name" value="Bbox2_TRIM16-like"/>
    <property type="match status" value="1"/>
</dbReference>
<evidence type="ECO:0000259" key="7">
    <source>
        <dbReference type="PROSITE" id="PS50119"/>
    </source>
</evidence>
<sequence>MAGRSGLPDSLSCTVCLEVLKNPTTLQCGHSYCMDCVGSYWDQEDRGGVYSCPQCRHTFSPRPELQRNLVLVDLLANMAETEPAPPPGKDEVSPGEVECDFCSVRKLKAVKSCLVCLASYCATHLQPHYESAAFKRHKLVDVSVSIQDNICSKHDKLLEVYCRSDNQCVCLLCVMDEHRGHDTVSAASERKLKQQQFGKKKQKYQHGVQEKQKQLQQLKQQMKSLQRSKDAALDQNEKAHAEIVSMAERRRSAVRELIRDQEKAATSRAEALMDRIQEEIGDLRRREEELKQLSLTDDHIQFLQRCRSVLDLPDPEVSSDVVIQNSAFDFLTKITSDLREKTRTLTQAAEEMSEHINIDLEPKTRQEFSIYSCSLNLDPNTAFENLLLSEGNKKVEIMLSPDATNPNDINSG</sequence>
<evidence type="ECO:0000259" key="6">
    <source>
        <dbReference type="PROSITE" id="PS50089"/>
    </source>
</evidence>
<dbReference type="GO" id="GO:0008270">
    <property type="term" value="F:zinc ion binding"/>
    <property type="evidence" value="ECO:0007669"/>
    <property type="project" value="UniProtKB-KW"/>
</dbReference>
<reference evidence="8 9" key="2">
    <citation type="submission" date="2019-01" db="EMBL/GenBank/DDBJ databases">
        <title>A chromosome length genome reference of the Java medaka (oryzias javanicus).</title>
        <authorList>
            <person name="Herpin A."/>
            <person name="Takehana Y."/>
            <person name="Naruse K."/>
            <person name="Ansai S."/>
            <person name="Kawaguchi M."/>
        </authorList>
    </citation>
    <scope>NUCLEOTIDE SEQUENCE [LARGE SCALE GENOMIC DNA]</scope>
    <source>
        <strain evidence="8">RS831</strain>
        <tissue evidence="8">Whole body</tissue>
    </source>
</reference>
<evidence type="ECO:0000256" key="3">
    <source>
        <dbReference type="ARBA" id="ARBA00022833"/>
    </source>
</evidence>
<keyword evidence="3" id="KW-0862">Zinc</keyword>
<dbReference type="Pfam" id="PF00643">
    <property type="entry name" value="zf-B_box"/>
    <property type="match status" value="1"/>
</dbReference>
<dbReference type="PROSITE" id="PS00518">
    <property type="entry name" value="ZF_RING_1"/>
    <property type="match status" value="1"/>
</dbReference>
<dbReference type="InterPro" id="IPR000315">
    <property type="entry name" value="Znf_B-box"/>
</dbReference>
<feature type="coiled-coil region" evidence="5">
    <location>
        <begin position="201"/>
        <end position="293"/>
    </location>
</feature>
<dbReference type="InterPro" id="IPR001841">
    <property type="entry name" value="Znf_RING"/>
</dbReference>
<dbReference type="SUPFAM" id="SSF57850">
    <property type="entry name" value="RING/U-box"/>
    <property type="match status" value="1"/>
</dbReference>
<dbReference type="InterPro" id="IPR043136">
    <property type="entry name" value="B30.2/SPRY_sf"/>
</dbReference>
<proteinExistence type="predicted"/>
<dbReference type="Gene3D" id="2.60.120.920">
    <property type="match status" value="1"/>
</dbReference>
<evidence type="ECO:0000313" key="9">
    <source>
        <dbReference type="Proteomes" id="UP000283210"/>
    </source>
</evidence>
<keyword evidence="9" id="KW-1185">Reference proteome</keyword>
<protein>
    <recommendedName>
        <fullName evidence="10">RING-type domain-containing protein</fullName>
    </recommendedName>
</protein>
<evidence type="ECO:0000256" key="4">
    <source>
        <dbReference type="PROSITE-ProRule" id="PRU00024"/>
    </source>
</evidence>
<dbReference type="PANTHER" id="PTHR25465">
    <property type="entry name" value="B-BOX DOMAIN CONTAINING"/>
    <property type="match status" value="1"/>
</dbReference>
<gene>
    <name evidence="8" type="ORF">OJAV_G00059700</name>
</gene>
<dbReference type="SUPFAM" id="SSF57845">
    <property type="entry name" value="B-box zinc-binding domain"/>
    <property type="match status" value="1"/>
</dbReference>
<keyword evidence="5" id="KW-0175">Coiled coil</keyword>
<dbReference type="Pfam" id="PF25600">
    <property type="entry name" value="TRIM_CC"/>
    <property type="match status" value="1"/>
</dbReference>
<dbReference type="InterPro" id="IPR058030">
    <property type="entry name" value="TRIM8/14/16/25/29/45/65_CC"/>
</dbReference>
<keyword evidence="1" id="KW-0479">Metal-binding</keyword>
<dbReference type="InterPro" id="IPR017907">
    <property type="entry name" value="Znf_RING_CS"/>
</dbReference>
<accession>A0A437DBJ8</accession>
<dbReference type="Pfam" id="PF15227">
    <property type="entry name" value="zf-C3HC4_4"/>
    <property type="match status" value="1"/>
</dbReference>
<evidence type="ECO:0000313" key="8">
    <source>
        <dbReference type="EMBL" id="RVE72240.1"/>
    </source>
</evidence>
<dbReference type="Gene3D" id="3.30.160.60">
    <property type="entry name" value="Classic Zinc Finger"/>
    <property type="match status" value="1"/>
</dbReference>
<dbReference type="SMART" id="SM00336">
    <property type="entry name" value="BBOX"/>
    <property type="match status" value="1"/>
</dbReference>
<dbReference type="PANTHER" id="PTHR25465:SF5">
    <property type="entry name" value="E3 UBIQUITIN_ISG15 LIGASE TRIM25-RELATED"/>
    <property type="match status" value="1"/>
</dbReference>
<dbReference type="Proteomes" id="UP000283210">
    <property type="component" value="Chromosome 6"/>
</dbReference>
<evidence type="ECO:0000256" key="1">
    <source>
        <dbReference type="ARBA" id="ARBA00022723"/>
    </source>
</evidence>
<evidence type="ECO:0008006" key="10">
    <source>
        <dbReference type="Google" id="ProtNLM"/>
    </source>
</evidence>